<comment type="caution">
    <text evidence="1">The sequence shown here is derived from an EMBL/GenBank/DDBJ whole genome shotgun (WGS) entry which is preliminary data.</text>
</comment>
<gene>
    <name evidence="1" type="ORF">H8L32_26570</name>
</gene>
<accession>A0ABR6ZYW7</accession>
<sequence>MTTTSLKLPDDLKQRAAAVAQDLGMTPHAFMVDAIRKASDAAEKHAAFVAQAKAARKKTLKTGLGFEAEEVHDYLRERIAAATAPVAKKTSEITAPKAKPWRG</sequence>
<dbReference type="InterPro" id="IPR010985">
    <property type="entry name" value="Ribbon_hlx_hlx"/>
</dbReference>
<proteinExistence type="predicted"/>
<dbReference type="RefSeq" id="WP_186950890.1">
    <property type="nucleotide sequence ID" value="NZ_JACOGF010000024.1"/>
</dbReference>
<reference evidence="1 2" key="1">
    <citation type="submission" date="2020-08" db="EMBL/GenBank/DDBJ databases">
        <title>Novel species isolated from subtropical streams in China.</title>
        <authorList>
            <person name="Lu H."/>
        </authorList>
    </citation>
    <scope>NUCLEOTIDE SEQUENCE [LARGE SCALE GENOMIC DNA]</scope>
    <source>
        <strain evidence="1 2">CY18W</strain>
    </source>
</reference>
<evidence type="ECO:0000313" key="2">
    <source>
        <dbReference type="Proteomes" id="UP000650424"/>
    </source>
</evidence>
<keyword evidence="2" id="KW-1185">Reference proteome</keyword>
<protein>
    <submittedName>
        <fullName evidence="1">Uncharacterized protein</fullName>
    </submittedName>
</protein>
<dbReference type="EMBL" id="JACOGF010000024">
    <property type="protein sequence ID" value="MBC3921055.1"/>
    <property type="molecule type" value="Genomic_DNA"/>
</dbReference>
<evidence type="ECO:0000313" key="1">
    <source>
        <dbReference type="EMBL" id="MBC3921055.1"/>
    </source>
</evidence>
<dbReference type="SUPFAM" id="SSF47598">
    <property type="entry name" value="Ribbon-helix-helix"/>
    <property type="match status" value="1"/>
</dbReference>
<dbReference type="Proteomes" id="UP000650424">
    <property type="component" value="Unassembled WGS sequence"/>
</dbReference>
<organism evidence="1 2">
    <name type="scientific">Undibacterium hunanense</name>
    <dbReference type="NCBI Taxonomy" id="2762292"/>
    <lineage>
        <taxon>Bacteria</taxon>
        <taxon>Pseudomonadati</taxon>
        <taxon>Pseudomonadota</taxon>
        <taxon>Betaproteobacteria</taxon>
        <taxon>Burkholderiales</taxon>
        <taxon>Oxalobacteraceae</taxon>
        <taxon>Undibacterium</taxon>
    </lineage>
</organism>
<name>A0ABR6ZYW7_9BURK</name>